<reference evidence="4 5" key="1">
    <citation type="submission" date="2019-03" db="EMBL/GenBank/DDBJ databases">
        <title>Genomic Encyclopedia of Type Strains, Phase IV (KMG-IV): sequencing the most valuable type-strain genomes for metagenomic binning, comparative biology and taxonomic classification.</title>
        <authorList>
            <person name="Goeker M."/>
        </authorList>
    </citation>
    <scope>NUCLEOTIDE SEQUENCE [LARGE SCALE GENOMIC DNA]</scope>
    <source>
        <strain evidence="4 5">DSM 101</strain>
    </source>
</reference>
<protein>
    <submittedName>
        <fullName evidence="4">Ribosomal protein S18 acetylase RimI-like enzyme</fullName>
    </submittedName>
</protein>
<comment type="caution">
    <text evidence="4">The sequence shown here is derived from an EMBL/GenBank/DDBJ whole genome shotgun (WGS) entry which is preliminary data.</text>
</comment>
<keyword evidence="2" id="KW-0012">Acyltransferase</keyword>
<keyword evidence="4" id="KW-0689">Ribosomal protein</keyword>
<dbReference type="CDD" id="cd04301">
    <property type="entry name" value="NAT_SF"/>
    <property type="match status" value="1"/>
</dbReference>
<dbReference type="PROSITE" id="PS51186">
    <property type="entry name" value="GNAT"/>
    <property type="match status" value="1"/>
</dbReference>
<evidence type="ECO:0000313" key="4">
    <source>
        <dbReference type="EMBL" id="TCK28071.1"/>
    </source>
</evidence>
<proteinExistence type="predicted"/>
<gene>
    <name evidence="4" type="ORF">EV667_2067</name>
</gene>
<dbReference type="PANTHER" id="PTHR43877">
    <property type="entry name" value="AMINOALKYLPHOSPHONATE N-ACETYLTRANSFERASE-RELATED-RELATED"/>
    <property type="match status" value="1"/>
</dbReference>
<dbReference type="Proteomes" id="UP000295030">
    <property type="component" value="Unassembled WGS sequence"/>
</dbReference>
<dbReference type="PANTHER" id="PTHR43877:SF1">
    <property type="entry name" value="ACETYLTRANSFERASE"/>
    <property type="match status" value="1"/>
</dbReference>
<feature type="domain" description="N-acetyltransferase" evidence="3">
    <location>
        <begin position="22"/>
        <end position="174"/>
    </location>
</feature>
<dbReference type="GO" id="GO:0016747">
    <property type="term" value="F:acyltransferase activity, transferring groups other than amino-acyl groups"/>
    <property type="evidence" value="ECO:0007669"/>
    <property type="project" value="InterPro"/>
</dbReference>
<evidence type="ECO:0000313" key="5">
    <source>
        <dbReference type="Proteomes" id="UP000295030"/>
    </source>
</evidence>
<dbReference type="Pfam" id="PF13508">
    <property type="entry name" value="Acetyltransf_7"/>
    <property type="match status" value="1"/>
</dbReference>
<keyword evidence="5" id="KW-1185">Reference proteome</keyword>
<evidence type="ECO:0000256" key="2">
    <source>
        <dbReference type="ARBA" id="ARBA00023315"/>
    </source>
</evidence>
<dbReference type="Gene3D" id="3.40.630.30">
    <property type="match status" value="1"/>
</dbReference>
<dbReference type="OrthoDB" id="7585366at2"/>
<dbReference type="InterPro" id="IPR000182">
    <property type="entry name" value="GNAT_dom"/>
</dbReference>
<dbReference type="InterPro" id="IPR016181">
    <property type="entry name" value="Acyl_CoA_acyltransferase"/>
</dbReference>
<dbReference type="SUPFAM" id="SSF55729">
    <property type="entry name" value="Acyl-CoA N-acyltransferases (Nat)"/>
    <property type="match status" value="1"/>
</dbReference>
<dbReference type="InterPro" id="IPR050832">
    <property type="entry name" value="Bact_Acetyltransf"/>
</dbReference>
<evidence type="ECO:0000259" key="3">
    <source>
        <dbReference type="PROSITE" id="PS51186"/>
    </source>
</evidence>
<keyword evidence="4" id="KW-0687">Ribonucleoprotein</keyword>
<dbReference type="GO" id="GO:0005840">
    <property type="term" value="C:ribosome"/>
    <property type="evidence" value="ECO:0007669"/>
    <property type="project" value="UniProtKB-KW"/>
</dbReference>
<keyword evidence="1" id="KW-0808">Transferase</keyword>
<evidence type="ECO:0000256" key="1">
    <source>
        <dbReference type="ARBA" id="ARBA00022679"/>
    </source>
</evidence>
<dbReference type="EMBL" id="SMFY01000002">
    <property type="protein sequence ID" value="TCK28071.1"/>
    <property type="molecule type" value="Genomic_DNA"/>
</dbReference>
<organism evidence="4 5">
    <name type="scientific">Ancylobacter aquaticus</name>
    <dbReference type="NCBI Taxonomy" id="100"/>
    <lineage>
        <taxon>Bacteria</taxon>
        <taxon>Pseudomonadati</taxon>
        <taxon>Pseudomonadota</taxon>
        <taxon>Alphaproteobacteria</taxon>
        <taxon>Hyphomicrobiales</taxon>
        <taxon>Xanthobacteraceae</taxon>
        <taxon>Ancylobacter</taxon>
    </lineage>
</organism>
<sequence length="189" mass="20688">MTDTGMVADFVSSPITLHGLSVSLRPEIREDAPFLAALFASVRGPEFQGNGWPDEVRSAFLADQFRCQVAHYARYYADALFLIIERDGAPIGRFYLHRGPREHRIVDISLLPEARSRGIGGALLDLACAGASRHGRIVSIHVEKNNPAQRLYQRKGFTPAGESDPYWLMIRAPETETSTAPASPVVAGG</sequence>
<name>A0A4R1I2A4_ANCAQ</name>
<accession>A0A4R1I2A4</accession>
<dbReference type="AlphaFoldDB" id="A0A4R1I2A4"/>